<feature type="domain" description="MobA/VirD2-like nuclease" evidence="2">
    <location>
        <begin position="114"/>
        <end position="172"/>
    </location>
</feature>
<evidence type="ECO:0000259" key="2">
    <source>
        <dbReference type="Pfam" id="PF03432"/>
    </source>
</evidence>
<organism evidence="3 4">
    <name type="scientific">Phocaeicola vulgatus str. 3775 SL</name>
    <name type="common">B</name>
    <name type="synonym">iv</name>
    <dbReference type="NCBI Taxonomy" id="1339350"/>
    <lineage>
        <taxon>Bacteria</taxon>
        <taxon>Pseudomonadati</taxon>
        <taxon>Bacteroidota</taxon>
        <taxon>Bacteroidia</taxon>
        <taxon>Bacteroidales</taxon>
        <taxon>Bacteroidaceae</taxon>
        <taxon>Phocaeicola</taxon>
    </lineage>
</organism>
<evidence type="ECO:0000313" key="4">
    <source>
        <dbReference type="Proteomes" id="UP000028134"/>
    </source>
</evidence>
<dbReference type="PATRIC" id="fig|1339350.3.peg.1409"/>
<dbReference type="EMBL" id="JNHI01000006">
    <property type="protein sequence ID" value="KDS31998.1"/>
    <property type="molecule type" value="Genomic_DNA"/>
</dbReference>
<dbReference type="RefSeq" id="WP_032945175.1">
    <property type="nucleotide sequence ID" value="NZ_JNHI01000006.1"/>
</dbReference>
<gene>
    <name evidence="3" type="ORF">M097_1466</name>
</gene>
<reference evidence="3 4" key="1">
    <citation type="submission" date="2014-04" db="EMBL/GenBank/DDBJ databases">
        <authorList>
            <person name="Sears C."/>
            <person name="Carroll K."/>
            <person name="Sack B.R."/>
            <person name="Qadri F."/>
            <person name="Myers L.L."/>
            <person name="Chung G.-T."/>
            <person name="Escheverria P."/>
            <person name="Fraser C.M."/>
            <person name="Sadzewicz L."/>
            <person name="Shefchek K.A."/>
            <person name="Tallon L."/>
            <person name="Das S.P."/>
            <person name="Daugherty S."/>
            <person name="Mongodin E.F."/>
        </authorList>
    </citation>
    <scope>NUCLEOTIDE SEQUENCE [LARGE SCALE GENOMIC DNA]</scope>
    <source>
        <strain evidence="4">3775 SL(B) 10 (iv)</strain>
    </source>
</reference>
<dbReference type="Pfam" id="PF03432">
    <property type="entry name" value="Relaxase"/>
    <property type="match status" value="1"/>
</dbReference>
<protein>
    <submittedName>
        <fullName evidence="3">Relaxase/mobilization nuclease domain protein</fullName>
    </submittedName>
</protein>
<proteinExistence type="predicted"/>
<evidence type="ECO:0000313" key="3">
    <source>
        <dbReference type="EMBL" id="KDS31998.1"/>
    </source>
</evidence>
<feature type="region of interest" description="Disordered" evidence="1">
    <location>
        <begin position="354"/>
        <end position="373"/>
    </location>
</feature>
<evidence type="ECO:0000256" key="1">
    <source>
        <dbReference type="SAM" id="MobiDB-lite"/>
    </source>
</evidence>
<name>A0A078R9C1_PHOVU</name>
<comment type="caution">
    <text evidence="3">The sequence shown here is derived from an EMBL/GenBank/DDBJ whole genome shotgun (WGS) entry which is preliminary data.</text>
</comment>
<sequence length="399" mass="44991">MIAQGKAISHGARAIEYSMEKDKAQLVKVHDLPENIEPLAMWSRMMQHQHQCMKDRYNPKPIKLNALRFEISPAKEESAGWTMTDWQNLADEFIAVLDGIDRRCGKPDSHLKPTNIKNSQYVVSLHTDSKSGIPHLHIVANRIDNMDKTNDAHYIGERAVHAANIINERRGWVQSVQRRDENIQQISEDCIAILKAMPEFDWETYSQMLNAKGYDIKLIKDDKEVVKGYAIRKGNSIYKSSILGKSRKLMPSKIEATWVGLHASDKQTAIQSKEVCTQTMAHNNKEVMPQSKPSIYHYSITVDGEQLEVDIPDMVKSVFDEEFGSLDEEVKQTNLFKVAALLFAGYLDAATSMAASSGGGGSPGSGWGKDKDDDERNWAVRCAKMAKWLCKPIKRSRGR</sequence>
<dbReference type="AlphaFoldDB" id="A0A078R9C1"/>
<feature type="compositionally biased region" description="Gly residues" evidence="1">
    <location>
        <begin position="357"/>
        <end position="367"/>
    </location>
</feature>
<dbReference type="InterPro" id="IPR005094">
    <property type="entry name" value="Endonuclease_MobA/VirD2"/>
</dbReference>
<dbReference type="Proteomes" id="UP000028134">
    <property type="component" value="Unassembled WGS sequence"/>
</dbReference>
<accession>A0A078R9C1</accession>